<feature type="binding site" evidence="7">
    <location>
        <position position="115"/>
    </location>
    <ligand>
        <name>carbamoyl phosphate</name>
        <dbReference type="ChEBI" id="CHEBI:58228"/>
    </ligand>
</feature>
<evidence type="ECO:0000256" key="3">
    <source>
        <dbReference type="ARBA" id="ARBA00022679"/>
    </source>
</evidence>
<dbReference type="Pfam" id="PF00185">
    <property type="entry name" value="OTCace"/>
    <property type="match status" value="1"/>
</dbReference>
<evidence type="ECO:0000256" key="6">
    <source>
        <dbReference type="ARBA" id="ARBA00048859"/>
    </source>
</evidence>
<feature type="binding site" evidence="7">
    <location>
        <position position="177"/>
    </location>
    <ligand>
        <name>L-aspartate</name>
        <dbReference type="ChEBI" id="CHEBI:29991"/>
    </ligand>
</feature>
<evidence type="ECO:0000259" key="8">
    <source>
        <dbReference type="Pfam" id="PF00185"/>
    </source>
</evidence>
<feature type="binding site" evidence="7">
    <location>
        <position position="66"/>
    </location>
    <ligand>
        <name>carbamoyl phosphate</name>
        <dbReference type="ChEBI" id="CHEBI:58228"/>
    </ligand>
</feature>
<dbReference type="OrthoDB" id="9802587at2"/>
<evidence type="ECO:0000256" key="4">
    <source>
        <dbReference type="ARBA" id="ARBA00022975"/>
    </source>
</evidence>
<dbReference type="InterPro" id="IPR006130">
    <property type="entry name" value="Asp/Orn_carbamoylTrfase"/>
</dbReference>
<dbReference type="GO" id="GO:0016597">
    <property type="term" value="F:amino acid binding"/>
    <property type="evidence" value="ECO:0007669"/>
    <property type="project" value="InterPro"/>
</dbReference>
<evidence type="ECO:0000313" key="10">
    <source>
        <dbReference type="EMBL" id="SFN17973.1"/>
    </source>
</evidence>
<dbReference type="GO" id="GO:0006207">
    <property type="term" value="P:'de novo' pyrimidine nucleobase biosynthetic process"/>
    <property type="evidence" value="ECO:0007669"/>
    <property type="project" value="InterPro"/>
</dbReference>
<feature type="binding site" evidence="7">
    <location>
        <position position="147"/>
    </location>
    <ligand>
        <name>carbamoyl phosphate</name>
        <dbReference type="ChEBI" id="CHEBI:58228"/>
    </ligand>
</feature>
<dbReference type="PRINTS" id="PR00100">
    <property type="entry name" value="AOTCASE"/>
</dbReference>
<dbReference type="EMBL" id="FOVF01000006">
    <property type="protein sequence ID" value="SFN17973.1"/>
    <property type="molecule type" value="Genomic_DNA"/>
</dbReference>
<evidence type="ECO:0000313" key="11">
    <source>
        <dbReference type="Proteomes" id="UP000198575"/>
    </source>
</evidence>
<protein>
    <recommendedName>
        <fullName evidence="7">Aspartate carbamoyltransferase</fullName>
        <ecNumber evidence="7">2.1.3.2</ecNumber>
    </recommendedName>
    <alternativeName>
        <fullName evidence="7">Aspartate transcarbamylase</fullName>
        <shortName evidence="7">ATCase</shortName>
    </alternativeName>
</protein>
<dbReference type="EC" id="2.1.3.2" evidence="7"/>
<dbReference type="NCBIfam" id="TIGR00670">
    <property type="entry name" value="asp_carb_tr"/>
    <property type="match status" value="1"/>
</dbReference>
<evidence type="ECO:0000256" key="5">
    <source>
        <dbReference type="ARBA" id="ARBA00043884"/>
    </source>
</evidence>
<dbReference type="InterPro" id="IPR006132">
    <property type="entry name" value="Asp/Orn_carbamoyltranf_P-bd"/>
</dbReference>
<dbReference type="STRING" id="578942.SAMN05216289_106134"/>
<feature type="binding site" evidence="7">
    <location>
        <position position="65"/>
    </location>
    <ligand>
        <name>carbamoyl phosphate</name>
        <dbReference type="ChEBI" id="CHEBI:58228"/>
    </ligand>
</feature>
<evidence type="ECO:0000256" key="1">
    <source>
        <dbReference type="ARBA" id="ARBA00004852"/>
    </source>
</evidence>
<feature type="binding site" evidence="7">
    <location>
        <position position="273"/>
    </location>
    <ligand>
        <name>carbamoyl phosphate</name>
        <dbReference type="ChEBI" id="CHEBI:58228"/>
    </ligand>
</feature>
<keyword evidence="3 7" id="KW-0808">Transferase</keyword>
<feature type="binding site" evidence="7">
    <location>
        <position position="274"/>
    </location>
    <ligand>
        <name>carbamoyl phosphate</name>
        <dbReference type="ChEBI" id="CHEBI:58228"/>
    </ligand>
</feature>
<dbReference type="PANTHER" id="PTHR45753">
    <property type="entry name" value="ORNITHINE CARBAMOYLTRANSFERASE, MITOCHONDRIAL"/>
    <property type="match status" value="1"/>
</dbReference>
<dbReference type="GO" id="GO:0006520">
    <property type="term" value="P:amino acid metabolic process"/>
    <property type="evidence" value="ECO:0007669"/>
    <property type="project" value="InterPro"/>
</dbReference>
<comment type="subunit">
    <text evidence="7">Heterododecamer (2C3:3R2) of six catalytic PyrB chains organized as two trimers (C3), and six regulatory PyrI chains organized as three dimers (R2).</text>
</comment>
<gene>
    <name evidence="7" type="primary">pyrB</name>
    <name evidence="10" type="ORF">SAMN05216289_106134</name>
</gene>
<dbReference type="RefSeq" id="WP_092406271.1">
    <property type="nucleotide sequence ID" value="NZ_FOVF01000006.1"/>
</dbReference>
<dbReference type="GO" id="GO:0044205">
    <property type="term" value="P:'de novo' UMP biosynthetic process"/>
    <property type="evidence" value="ECO:0007669"/>
    <property type="project" value="UniProtKB-UniRule"/>
</dbReference>
<sequence length="315" mass="33940">MTSLQIDANGRLRHLITLEGLGRERICALLDRAVELRDAFAMDAQGPQLLAGRTVVNLFFETSTRTRSSFELAARRLGATVLNFDIASSSTSKGESLEDTLATLEAMQADAFIVRHRENGMPERLAGFAKRAAILNAGDGNHAHPTQGLLDALTIRDRHADFGALTVTICGDIRHSRVARSDLHMLRALGAAEIRLCGPAALLPDAGAFSDCRILEDFDEAVAGSDVLIMLRLQRERMSEALIGDEADYFARFGLTAQRLARARNSALVMHPGPMNRGVEIASEVADGPQSMVLAQVANGVPVRMAALTTLLGVD</sequence>
<feature type="binding site" evidence="7">
    <location>
        <position position="232"/>
    </location>
    <ligand>
        <name>L-aspartate</name>
        <dbReference type="ChEBI" id="CHEBI:29991"/>
    </ligand>
</feature>
<dbReference type="PRINTS" id="PR00101">
    <property type="entry name" value="ATCASE"/>
</dbReference>
<keyword evidence="4 7" id="KW-0665">Pyrimidine biosynthesis</keyword>
<keyword evidence="11" id="KW-1185">Reference proteome</keyword>
<dbReference type="PROSITE" id="PS00097">
    <property type="entry name" value="CARBAMOYLTRANSFERASE"/>
    <property type="match status" value="1"/>
</dbReference>
<dbReference type="GO" id="GO:0004070">
    <property type="term" value="F:aspartate carbamoyltransferase activity"/>
    <property type="evidence" value="ECO:0007669"/>
    <property type="project" value="UniProtKB-UniRule"/>
</dbReference>
<evidence type="ECO:0000256" key="7">
    <source>
        <dbReference type="HAMAP-Rule" id="MF_00001"/>
    </source>
</evidence>
<dbReference type="InterPro" id="IPR002082">
    <property type="entry name" value="Asp_carbamoyltransf"/>
</dbReference>
<accession>A0A1I4WXM1</accession>
<dbReference type="HAMAP" id="MF_00001">
    <property type="entry name" value="Asp_carb_tr"/>
    <property type="match status" value="1"/>
</dbReference>
<dbReference type="PANTHER" id="PTHR45753:SF6">
    <property type="entry name" value="ASPARTATE CARBAMOYLTRANSFERASE"/>
    <property type="match status" value="1"/>
</dbReference>
<feature type="binding site" evidence="7">
    <location>
        <position position="144"/>
    </location>
    <ligand>
        <name>carbamoyl phosphate</name>
        <dbReference type="ChEBI" id="CHEBI:58228"/>
    </ligand>
</feature>
<dbReference type="UniPathway" id="UPA00070">
    <property type="reaction ID" value="UER00116"/>
</dbReference>
<dbReference type="NCBIfam" id="NF002032">
    <property type="entry name" value="PRK00856.1"/>
    <property type="match status" value="1"/>
</dbReference>
<proteinExistence type="inferred from homology"/>
<dbReference type="Proteomes" id="UP000198575">
    <property type="component" value="Unassembled WGS sequence"/>
</dbReference>
<dbReference type="SUPFAM" id="SSF53671">
    <property type="entry name" value="Aspartate/ornithine carbamoyltransferase"/>
    <property type="match status" value="1"/>
</dbReference>
<dbReference type="GO" id="GO:0005829">
    <property type="term" value="C:cytosol"/>
    <property type="evidence" value="ECO:0007669"/>
    <property type="project" value="TreeGrafter"/>
</dbReference>
<feature type="domain" description="Aspartate/ornithine carbamoyltransferase carbamoyl-P binding" evidence="9">
    <location>
        <begin position="13"/>
        <end position="156"/>
    </location>
</feature>
<feature type="domain" description="Aspartate/ornithine carbamoyltransferase Asp/Orn-binding" evidence="8">
    <location>
        <begin position="165"/>
        <end position="310"/>
    </location>
</feature>
<comment type="similarity">
    <text evidence="2 7">Belongs to the aspartate/ornithine carbamoyltransferase superfamily. ATCase family.</text>
</comment>
<dbReference type="InterPro" id="IPR006131">
    <property type="entry name" value="Asp_carbamoyltransf_Asp/Orn-bd"/>
</dbReference>
<evidence type="ECO:0000256" key="2">
    <source>
        <dbReference type="ARBA" id="ARBA00008896"/>
    </source>
</evidence>
<dbReference type="Pfam" id="PF02729">
    <property type="entry name" value="OTCace_N"/>
    <property type="match status" value="1"/>
</dbReference>
<dbReference type="AlphaFoldDB" id="A0A1I4WXM1"/>
<name>A0A1I4WXM1_9GAMM</name>
<comment type="pathway">
    <text evidence="1 7">Pyrimidine metabolism; UMP biosynthesis via de novo pathway; (S)-dihydroorotate from bicarbonate: step 2/3.</text>
</comment>
<dbReference type="Gene3D" id="3.40.50.1370">
    <property type="entry name" value="Aspartate/ornithine carbamoyltransferase"/>
    <property type="match status" value="2"/>
</dbReference>
<dbReference type="InterPro" id="IPR036901">
    <property type="entry name" value="Asp/Orn_carbamoylTrfase_sf"/>
</dbReference>
<comment type="function">
    <text evidence="5 7">Catalyzes the condensation of carbamoyl phosphate and aspartate to form carbamoyl aspartate and inorganic phosphate, the committed step in the de novo pyrimidine nucleotide biosynthesis pathway.</text>
</comment>
<organism evidence="10 11">
    <name type="scientific">Dokdonella immobilis</name>
    <dbReference type="NCBI Taxonomy" id="578942"/>
    <lineage>
        <taxon>Bacteria</taxon>
        <taxon>Pseudomonadati</taxon>
        <taxon>Pseudomonadota</taxon>
        <taxon>Gammaproteobacteria</taxon>
        <taxon>Lysobacterales</taxon>
        <taxon>Rhodanobacteraceae</taxon>
        <taxon>Dokdonella</taxon>
    </lineage>
</organism>
<feature type="binding site" evidence="7">
    <location>
        <position position="93"/>
    </location>
    <ligand>
        <name>L-aspartate</name>
        <dbReference type="ChEBI" id="CHEBI:29991"/>
    </ligand>
</feature>
<reference evidence="10 11" key="1">
    <citation type="submission" date="2016-10" db="EMBL/GenBank/DDBJ databases">
        <authorList>
            <person name="de Groot N.N."/>
        </authorList>
    </citation>
    <scope>NUCLEOTIDE SEQUENCE [LARGE SCALE GENOMIC DNA]</scope>
    <source>
        <strain evidence="10 11">CGMCC 1.7659</strain>
    </source>
</reference>
<comment type="catalytic activity">
    <reaction evidence="6 7">
        <text>carbamoyl phosphate + L-aspartate = N-carbamoyl-L-aspartate + phosphate + H(+)</text>
        <dbReference type="Rhea" id="RHEA:20013"/>
        <dbReference type="ChEBI" id="CHEBI:15378"/>
        <dbReference type="ChEBI" id="CHEBI:29991"/>
        <dbReference type="ChEBI" id="CHEBI:32814"/>
        <dbReference type="ChEBI" id="CHEBI:43474"/>
        <dbReference type="ChEBI" id="CHEBI:58228"/>
        <dbReference type="EC" id="2.1.3.2"/>
    </reaction>
</comment>
<evidence type="ECO:0000259" key="9">
    <source>
        <dbReference type="Pfam" id="PF02729"/>
    </source>
</evidence>